<dbReference type="EMBL" id="QGNW01000011">
    <property type="protein sequence ID" value="RVX18474.1"/>
    <property type="molecule type" value="Genomic_DNA"/>
</dbReference>
<gene>
    <name evidence="1" type="ORF">CK203_006470</name>
</gene>
<name>A0A438KBA1_VITVI</name>
<organism evidence="1 2">
    <name type="scientific">Vitis vinifera</name>
    <name type="common">Grape</name>
    <dbReference type="NCBI Taxonomy" id="29760"/>
    <lineage>
        <taxon>Eukaryota</taxon>
        <taxon>Viridiplantae</taxon>
        <taxon>Streptophyta</taxon>
        <taxon>Embryophyta</taxon>
        <taxon>Tracheophyta</taxon>
        <taxon>Spermatophyta</taxon>
        <taxon>Magnoliopsida</taxon>
        <taxon>eudicotyledons</taxon>
        <taxon>Gunneridae</taxon>
        <taxon>Pentapetalae</taxon>
        <taxon>rosids</taxon>
        <taxon>Vitales</taxon>
        <taxon>Vitaceae</taxon>
        <taxon>Viteae</taxon>
        <taxon>Vitis</taxon>
    </lineage>
</organism>
<comment type="caution">
    <text evidence="1">The sequence shown here is derived from an EMBL/GenBank/DDBJ whole genome shotgun (WGS) entry which is preliminary data.</text>
</comment>
<protein>
    <submittedName>
        <fullName evidence="1">Uncharacterized protein</fullName>
    </submittedName>
</protein>
<evidence type="ECO:0000313" key="2">
    <source>
        <dbReference type="Proteomes" id="UP000288805"/>
    </source>
</evidence>
<dbReference type="AlphaFoldDB" id="A0A438KBA1"/>
<sequence length="516" mass="59168">MYINVREHSKGDQHIDVDWSPIIEDLYSLELENPPGCQGSACVEVMTTLHGSAPFLRRIPSLHVGTYEGLQNLFGYTLGPVLPYLVRVEGRLVHFFERSDIDRRVVTVDQFTAAMTSIKEALASLKQEIGIVQTIVLEDTHALYQWSVYRPSSGCLTLRGTRVLVVPAFMFDFTGKIAKIVDRPLQRVDLVLKVIRGLIGDFRGKFKPNWSGPYFIKEITPEDVAWLMDLDGNQFSESTNVDQLKRYHHASSSRRRPFDLQTWMTRITHLVMDDLVSSDFLIYHTSDVILVTFGRDEPPEEHDLLEPLFSQFGRSEPPYLLSYDVQNHLFLVWSFRATTSSRFGCSKPPSSQFGRSEPPSLLSLGIQSHHILSLGVQSHRLFSVWAFKAIIFLSHHLFSVWAFRATIFPQLWHSEPPSFFSLTFRVMFKFGVQSHYLFLVSVLKATISFQFECSELSYLLTYDIQSCLSPFDIQRCQFVVWRSESLSILGYGVQGCPFQLRHSKLSCLLSYDVQSY</sequence>
<evidence type="ECO:0000313" key="1">
    <source>
        <dbReference type="EMBL" id="RVX18474.1"/>
    </source>
</evidence>
<accession>A0A438KBA1</accession>
<proteinExistence type="predicted"/>
<reference evidence="1 2" key="1">
    <citation type="journal article" date="2018" name="PLoS Genet.">
        <title>Population sequencing reveals clonal diversity and ancestral inbreeding in the grapevine cultivar Chardonnay.</title>
        <authorList>
            <person name="Roach M.J."/>
            <person name="Johnson D.L."/>
            <person name="Bohlmann J."/>
            <person name="van Vuuren H.J."/>
            <person name="Jones S.J."/>
            <person name="Pretorius I.S."/>
            <person name="Schmidt S.A."/>
            <person name="Borneman A.R."/>
        </authorList>
    </citation>
    <scope>NUCLEOTIDE SEQUENCE [LARGE SCALE GENOMIC DNA]</scope>
    <source>
        <strain evidence="2">cv. Chardonnay</strain>
        <tissue evidence="1">Leaf</tissue>
    </source>
</reference>
<dbReference type="Proteomes" id="UP000288805">
    <property type="component" value="Unassembled WGS sequence"/>
</dbReference>